<feature type="domain" description="Fumarylacetoacetase-like C-terminal" evidence="2">
    <location>
        <begin position="106"/>
        <end position="240"/>
    </location>
</feature>
<dbReference type="InterPro" id="IPR036663">
    <property type="entry name" value="Fumarylacetoacetase_C_sf"/>
</dbReference>
<accession>A0A1M5K494</accession>
<dbReference type="EMBL" id="LT670817">
    <property type="protein sequence ID" value="SHG47617.1"/>
    <property type="molecule type" value="Genomic_DNA"/>
</dbReference>
<evidence type="ECO:0000313" key="4">
    <source>
        <dbReference type="Proteomes" id="UP000189796"/>
    </source>
</evidence>
<dbReference type="PANTHER" id="PTHR30143">
    <property type="entry name" value="ACID HYDRATASE"/>
    <property type="match status" value="1"/>
</dbReference>
<dbReference type="InterPro" id="IPR011234">
    <property type="entry name" value="Fumarylacetoacetase-like_C"/>
</dbReference>
<dbReference type="Gene3D" id="3.90.850.10">
    <property type="entry name" value="Fumarylacetoacetase-like, C-terminal domain"/>
    <property type="match status" value="1"/>
</dbReference>
<dbReference type="InterPro" id="IPR050772">
    <property type="entry name" value="Hydratase-Decarb/MhpD_sf"/>
</dbReference>
<reference evidence="3 4" key="1">
    <citation type="submission" date="2016-11" db="EMBL/GenBank/DDBJ databases">
        <authorList>
            <person name="Jaros S."/>
            <person name="Januszkiewicz K."/>
            <person name="Wedrychowicz H."/>
        </authorList>
    </citation>
    <scope>NUCLEOTIDE SEQUENCE [LARGE SCALE GENOMIC DNA]</scope>
    <source>
        <strain evidence="3 4">GAS138</strain>
    </source>
</reference>
<keyword evidence="1" id="KW-0456">Lyase</keyword>
<dbReference type="OrthoDB" id="9792137at2"/>
<dbReference type="Pfam" id="PF01557">
    <property type="entry name" value="FAA_hydrolase"/>
    <property type="match status" value="1"/>
</dbReference>
<dbReference type="RefSeq" id="WP_079600818.1">
    <property type="nucleotide sequence ID" value="NZ_LT670817.1"/>
</dbReference>
<dbReference type="PANTHER" id="PTHR30143:SF0">
    <property type="entry name" value="2-KETO-4-PENTENOATE HYDRATASE"/>
    <property type="match status" value="1"/>
</dbReference>
<dbReference type="Proteomes" id="UP000189796">
    <property type="component" value="Chromosome I"/>
</dbReference>
<sequence length="253" mass="27302">MANAQSRSVLETLAVRQWHDYQRRTPGTYFAEVRDTLTLGEAYAVQMEVARLRCEAGDAVVGYKVGCIGSGVVEQFGMSGPIHARLFRSEIRNSGEKLQYNAYANLAIEGEMAVRIGTNGGIEAAFPVIELHHFVFRGPRKTLAELIANNGINAGAVISSRHATLMLEDWTTARTLSVVVNGVTIDAGALWAMRGGATEAIEWLGHDLGRFGASLRPGDLVLAGTPLGLNPVKPGDHVIVLVDDREYAACRIS</sequence>
<evidence type="ECO:0000313" key="3">
    <source>
        <dbReference type="EMBL" id="SHG47617.1"/>
    </source>
</evidence>
<dbReference type="GO" id="GO:0008684">
    <property type="term" value="F:2-oxopent-4-enoate hydratase activity"/>
    <property type="evidence" value="ECO:0007669"/>
    <property type="project" value="TreeGrafter"/>
</dbReference>
<proteinExistence type="predicted"/>
<dbReference type="AlphaFoldDB" id="A0A1M5K494"/>
<evidence type="ECO:0000256" key="1">
    <source>
        <dbReference type="ARBA" id="ARBA00023239"/>
    </source>
</evidence>
<dbReference type="GO" id="GO:0005737">
    <property type="term" value="C:cytoplasm"/>
    <property type="evidence" value="ECO:0007669"/>
    <property type="project" value="TreeGrafter"/>
</dbReference>
<evidence type="ECO:0000259" key="2">
    <source>
        <dbReference type="Pfam" id="PF01557"/>
    </source>
</evidence>
<protein>
    <submittedName>
        <fullName evidence="3">2-keto-4-pentenoate hydratase</fullName>
    </submittedName>
</protein>
<organism evidence="3 4">
    <name type="scientific">Bradyrhizobium erythrophlei</name>
    <dbReference type="NCBI Taxonomy" id="1437360"/>
    <lineage>
        <taxon>Bacteria</taxon>
        <taxon>Pseudomonadati</taxon>
        <taxon>Pseudomonadota</taxon>
        <taxon>Alphaproteobacteria</taxon>
        <taxon>Hyphomicrobiales</taxon>
        <taxon>Nitrobacteraceae</taxon>
        <taxon>Bradyrhizobium</taxon>
    </lineage>
</organism>
<dbReference type="SUPFAM" id="SSF56529">
    <property type="entry name" value="FAH"/>
    <property type="match status" value="1"/>
</dbReference>
<gene>
    <name evidence="3" type="ORF">SAMN05443248_1676</name>
</gene>
<name>A0A1M5K494_9BRAD</name>